<evidence type="ECO:0000256" key="1">
    <source>
        <dbReference type="SAM" id="MobiDB-lite"/>
    </source>
</evidence>
<dbReference type="OrthoDB" id="2691791at2759"/>
<gene>
    <name evidence="2" type="ORF">K503DRAFT_772460</name>
</gene>
<sequence length="204" mass="22192">MLAAQVLHLKYKFSSAIVFLAEHFQPLVATSFFAALAELVIVENLNIRTPFPTLLSLSSRLGLHTHVCLMTRQHGYSCVQLECTIFSLADAQTRPWGIEIPGQCPQCGSISAWKKASLTNGPGVVKYAYSCQFSQCGTEQRLDPYKVIITKPPGVLVNAARTSSCGWFQSPSSFFAELSPPSKGKRKTGALIGSSAPKKARKGR</sequence>
<name>A0A1B7MV84_9AGAM</name>
<protein>
    <submittedName>
        <fullName evidence="2">Uncharacterized protein</fullName>
    </submittedName>
</protein>
<organism evidence="2 3">
    <name type="scientific">Rhizopogon vinicolor AM-OR11-026</name>
    <dbReference type="NCBI Taxonomy" id="1314800"/>
    <lineage>
        <taxon>Eukaryota</taxon>
        <taxon>Fungi</taxon>
        <taxon>Dikarya</taxon>
        <taxon>Basidiomycota</taxon>
        <taxon>Agaricomycotina</taxon>
        <taxon>Agaricomycetes</taxon>
        <taxon>Agaricomycetidae</taxon>
        <taxon>Boletales</taxon>
        <taxon>Suillineae</taxon>
        <taxon>Rhizopogonaceae</taxon>
        <taxon>Rhizopogon</taxon>
    </lineage>
</organism>
<dbReference type="AlphaFoldDB" id="A0A1B7MV84"/>
<reference evidence="2 3" key="1">
    <citation type="submission" date="2016-06" db="EMBL/GenBank/DDBJ databases">
        <title>Comparative genomics of the ectomycorrhizal sister species Rhizopogon vinicolor and Rhizopogon vesiculosus (Basidiomycota: Boletales) reveals a divergence of the mating type B locus.</title>
        <authorList>
            <consortium name="DOE Joint Genome Institute"/>
            <person name="Mujic A.B."/>
            <person name="Kuo A."/>
            <person name="Tritt A."/>
            <person name="Lipzen A."/>
            <person name="Chen C."/>
            <person name="Johnson J."/>
            <person name="Sharma A."/>
            <person name="Barry K."/>
            <person name="Grigoriev I.V."/>
            <person name="Spatafora J.W."/>
        </authorList>
    </citation>
    <scope>NUCLEOTIDE SEQUENCE [LARGE SCALE GENOMIC DNA]</scope>
    <source>
        <strain evidence="2 3">AM-OR11-026</strain>
    </source>
</reference>
<dbReference type="Proteomes" id="UP000092154">
    <property type="component" value="Unassembled WGS sequence"/>
</dbReference>
<keyword evidence="3" id="KW-1185">Reference proteome</keyword>
<dbReference type="EMBL" id="KV448412">
    <property type="protein sequence ID" value="OAX36495.1"/>
    <property type="molecule type" value="Genomic_DNA"/>
</dbReference>
<feature type="region of interest" description="Disordered" evidence="1">
    <location>
        <begin position="178"/>
        <end position="204"/>
    </location>
</feature>
<evidence type="ECO:0000313" key="3">
    <source>
        <dbReference type="Proteomes" id="UP000092154"/>
    </source>
</evidence>
<proteinExistence type="predicted"/>
<evidence type="ECO:0000313" key="2">
    <source>
        <dbReference type="EMBL" id="OAX36495.1"/>
    </source>
</evidence>
<dbReference type="InParanoid" id="A0A1B7MV84"/>
<dbReference type="STRING" id="1314800.A0A1B7MV84"/>
<accession>A0A1B7MV84</accession>